<sequence length="115" mass="13295">MTQTTSMKFHIKIDSKHYHLDVPTLFLAENEQFFRRMDKDMDQGWQMGKEWVDSPNTEQRCQIAASKLMSALDTDKKPMALLMAAYILSRMPSVNSVDIDTTGEMQETHFMSAEN</sequence>
<dbReference type="EMBL" id="FMSV02000542">
    <property type="protein sequence ID" value="SEH07876.1"/>
    <property type="molecule type" value="Genomic_DNA"/>
</dbReference>
<organism evidence="1 2">
    <name type="scientific">Candidatus Venteria ishoeyi</name>
    <dbReference type="NCBI Taxonomy" id="1899563"/>
    <lineage>
        <taxon>Bacteria</taxon>
        <taxon>Pseudomonadati</taxon>
        <taxon>Pseudomonadota</taxon>
        <taxon>Gammaproteobacteria</taxon>
        <taxon>Thiotrichales</taxon>
        <taxon>Thiotrichaceae</taxon>
        <taxon>Venteria</taxon>
    </lineage>
</organism>
<reference evidence="1 2" key="1">
    <citation type="submission" date="2016-10" db="EMBL/GenBank/DDBJ databases">
        <authorList>
            <person name="de Groot N.N."/>
        </authorList>
    </citation>
    <scope>NUCLEOTIDE SEQUENCE [LARGE SCALE GENOMIC DNA]</scope>
    <source>
        <strain evidence="1">MBHS1</strain>
    </source>
</reference>
<dbReference type="AlphaFoldDB" id="A0A1H6FFC9"/>
<dbReference type="OrthoDB" id="5624469at2"/>
<proteinExistence type="predicted"/>
<dbReference type="Proteomes" id="UP000236724">
    <property type="component" value="Unassembled WGS sequence"/>
</dbReference>
<keyword evidence="2" id="KW-1185">Reference proteome</keyword>
<gene>
    <name evidence="1" type="ORF">MBHS_03763</name>
</gene>
<protein>
    <submittedName>
        <fullName evidence="1">Uncharacterized protein</fullName>
    </submittedName>
</protein>
<accession>A0A1H6FFC9</accession>
<evidence type="ECO:0000313" key="2">
    <source>
        <dbReference type="Proteomes" id="UP000236724"/>
    </source>
</evidence>
<evidence type="ECO:0000313" key="1">
    <source>
        <dbReference type="EMBL" id="SEH07876.1"/>
    </source>
</evidence>
<name>A0A1H6FFC9_9GAMM</name>
<dbReference type="RefSeq" id="WP_103921471.1">
    <property type="nucleotide sequence ID" value="NZ_FMSV02000542.1"/>
</dbReference>